<dbReference type="InParanoid" id="A0A5Q0BRS9"/>
<organism evidence="1 2">
    <name type="scientific">Candidatus Methylospira mobilis</name>
    <dbReference type="NCBI Taxonomy" id="1808979"/>
    <lineage>
        <taxon>Bacteria</taxon>
        <taxon>Pseudomonadati</taxon>
        <taxon>Pseudomonadota</taxon>
        <taxon>Gammaproteobacteria</taxon>
        <taxon>Methylococcales</taxon>
        <taxon>Methylococcaceae</taxon>
        <taxon>Candidatus Methylospira</taxon>
    </lineage>
</organism>
<dbReference type="Pfam" id="PF03891">
    <property type="entry name" value="DUF333"/>
    <property type="match status" value="1"/>
</dbReference>
<keyword evidence="2" id="KW-1185">Reference proteome</keyword>
<gene>
    <name evidence="1" type="ORF">F6R98_02070</name>
</gene>
<dbReference type="KEGG" id="mmob:F6R98_02070"/>
<name>A0A5Q0BRS9_9GAMM</name>
<dbReference type="InterPro" id="IPR005590">
    <property type="entry name" value="DUF333"/>
</dbReference>
<dbReference type="AlphaFoldDB" id="A0A5Q0BRS9"/>
<proteinExistence type="predicted"/>
<reference evidence="1 2" key="1">
    <citation type="submission" date="2019-09" db="EMBL/GenBank/DDBJ databases">
        <title>Ecophysiology of the spiral-shaped methanotroph Methylospira mobilis as revealed by the complete genome sequence.</title>
        <authorList>
            <person name="Oshkin I.Y."/>
            <person name="Dedysh S.N."/>
            <person name="Miroshnikov K."/>
            <person name="Danilova O.V."/>
            <person name="Hakobyan A."/>
            <person name="Liesack W."/>
        </authorList>
    </citation>
    <scope>NUCLEOTIDE SEQUENCE [LARGE SCALE GENOMIC DNA]</scope>
    <source>
        <strain evidence="1 2">Shm1</strain>
    </source>
</reference>
<dbReference type="PANTHER" id="PTHR38008:SF2">
    <property type="entry name" value="HEMOLYSIN"/>
    <property type="match status" value="1"/>
</dbReference>
<accession>A0A5Q0BRS9</accession>
<dbReference type="Proteomes" id="UP000325755">
    <property type="component" value="Chromosome"/>
</dbReference>
<dbReference type="OrthoDB" id="7065744at2"/>
<sequence length="141" mass="15211">MGAAFSLFFFLEAHSTPVPGNNTSHSQSTTAIANPASQNCIKRGGTLTIQKRGDGGEYGICIFEDNRQCEEWALLRGTCPVGGRKVTGYATEAARYCAITGGRYRISGGDGQPEQEPGSCSRADKTCEVWAYFNGRCRLDD</sequence>
<evidence type="ECO:0000313" key="1">
    <source>
        <dbReference type="EMBL" id="QFY44904.1"/>
    </source>
</evidence>
<protein>
    <submittedName>
        <fullName evidence="1">DUF333 domain-containing protein</fullName>
    </submittedName>
</protein>
<evidence type="ECO:0000313" key="2">
    <source>
        <dbReference type="Proteomes" id="UP000325755"/>
    </source>
</evidence>
<dbReference type="PANTHER" id="PTHR38008">
    <property type="entry name" value="HEMOLYSIN-RELATED"/>
    <property type="match status" value="1"/>
</dbReference>
<dbReference type="EMBL" id="CP044205">
    <property type="protein sequence ID" value="QFY44904.1"/>
    <property type="molecule type" value="Genomic_DNA"/>
</dbReference>